<dbReference type="FunCoup" id="F0ZR30">
    <property type="interactions" value="937"/>
</dbReference>
<keyword evidence="3" id="KW-1185">Reference proteome</keyword>
<dbReference type="VEuPathDB" id="AmoebaDB:DICPUDRAFT_154337"/>
<feature type="chain" id="PRO_5003265338" evidence="1">
    <location>
        <begin position="24"/>
        <end position="68"/>
    </location>
</feature>
<name>F0ZR30_DICPU</name>
<dbReference type="EMBL" id="GL871134">
    <property type="protein sequence ID" value="EGC33601.1"/>
    <property type="molecule type" value="Genomic_DNA"/>
</dbReference>
<organism evidence="2 3">
    <name type="scientific">Dictyostelium purpureum</name>
    <name type="common">Slime mold</name>
    <dbReference type="NCBI Taxonomy" id="5786"/>
    <lineage>
        <taxon>Eukaryota</taxon>
        <taxon>Amoebozoa</taxon>
        <taxon>Evosea</taxon>
        <taxon>Eumycetozoa</taxon>
        <taxon>Dictyostelia</taxon>
        <taxon>Dictyosteliales</taxon>
        <taxon>Dictyosteliaceae</taxon>
        <taxon>Dictyostelium</taxon>
    </lineage>
</organism>
<feature type="signal peptide" evidence="1">
    <location>
        <begin position="1"/>
        <end position="23"/>
    </location>
</feature>
<dbReference type="Proteomes" id="UP000001064">
    <property type="component" value="Unassembled WGS sequence"/>
</dbReference>
<accession>F0ZR30</accession>
<protein>
    <submittedName>
        <fullName evidence="2">Uncharacterized protein</fullName>
    </submittedName>
</protein>
<evidence type="ECO:0000313" key="3">
    <source>
        <dbReference type="Proteomes" id="UP000001064"/>
    </source>
</evidence>
<sequence>MNSIIKLLFIFALAFALVSNVNAIDTEPTLKNSQVDKWCRTLSALKCSFSNLCFYDPYEHKCKEMRLK</sequence>
<dbReference type="InParanoid" id="F0ZR30"/>
<gene>
    <name evidence="2" type="ORF">DICPUDRAFT_154337</name>
</gene>
<evidence type="ECO:0000313" key="2">
    <source>
        <dbReference type="EMBL" id="EGC33601.1"/>
    </source>
</evidence>
<reference evidence="3" key="1">
    <citation type="journal article" date="2011" name="Genome Biol.">
        <title>Comparative genomics of the social amoebae Dictyostelium discoideum and Dictyostelium purpureum.</title>
        <authorList>
            <consortium name="US DOE Joint Genome Institute (JGI-PGF)"/>
            <person name="Sucgang R."/>
            <person name="Kuo A."/>
            <person name="Tian X."/>
            <person name="Salerno W."/>
            <person name="Parikh A."/>
            <person name="Feasley C.L."/>
            <person name="Dalin E."/>
            <person name="Tu H."/>
            <person name="Huang E."/>
            <person name="Barry K."/>
            <person name="Lindquist E."/>
            <person name="Shapiro H."/>
            <person name="Bruce D."/>
            <person name="Schmutz J."/>
            <person name="Salamov A."/>
            <person name="Fey P."/>
            <person name="Gaudet P."/>
            <person name="Anjard C."/>
            <person name="Babu M.M."/>
            <person name="Basu S."/>
            <person name="Bushmanova Y."/>
            <person name="van der Wel H."/>
            <person name="Katoh-Kurasawa M."/>
            <person name="Dinh C."/>
            <person name="Coutinho P.M."/>
            <person name="Saito T."/>
            <person name="Elias M."/>
            <person name="Schaap P."/>
            <person name="Kay R.R."/>
            <person name="Henrissat B."/>
            <person name="Eichinger L."/>
            <person name="Rivero F."/>
            <person name="Putnam N.H."/>
            <person name="West C.M."/>
            <person name="Loomis W.F."/>
            <person name="Chisholm R.L."/>
            <person name="Shaulsky G."/>
            <person name="Strassmann J.E."/>
            <person name="Queller D.C."/>
            <person name="Kuspa A."/>
            <person name="Grigoriev I.V."/>
        </authorList>
    </citation>
    <scope>NUCLEOTIDE SEQUENCE [LARGE SCALE GENOMIC DNA]</scope>
    <source>
        <strain evidence="3">QSDP1</strain>
    </source>
</reference>
<dbReference type="RefSeq" id="XP_003289869.1">
    <property type="nucleotide sequence ID" value="XM_003289821.1"/>
</dbReference>
<dbReference type="KEGG" id="dpp:DICPUDRAFT_154337"/>
<dbReference type="AlphaFoldDB" id="F0ZR30"/>
<keyword evidence="1" id="KW-0732">Signal</keyword>
<dbReference type="GeneID" id="10504225"/>
<evidence type="ECO:0000256" key="1">
    <source>
        <dbReference type="SAM" id="SignalP"/>
    </source>
</evidence>
<proteinExistence type="predicted"/>